<accession>A0A849CC07</accession>
<dbReference type="InterPro" id="IPR041458">
    <property type="entry name" value="Rv3651-like_N"/>
</dbReference>
<protein>
    <submittedName>
        <fullName evidence="3">DUF5593 domain-containing protein</fullName>
    </submittedName>
</protein>
<feature type="region of interest" description="Disordered" evidence="1">
    <location>
        <begin position="1"/>
        <end position="24"/>
    </location>
</feature>
<comment type="caution">
    <text evidence="3">The sequence shown here is derived from an EMBL/GenBank/DDBJ whole genome shotgun (WGS) entry which is preliminary data.</text>
</comment>
<dbReference type="RefSeq" id="WP_157552266.1">
    <property type="nucleotide sequence ID" value="NZ_JABELX010000011.1"/>
</dbReference>
<keyword evidence="4" id="KW-1185">Reference proteome</keyword>
<dbReference type="AlphaFoldDB" id="A0A849CC07"/>
<dbReference type="Pfam" id="PF18007">
    <property type="entry name" value="Rv3651-like_N"/>
    <property type="match status" value="1"/>
</dbReference>
<proteinExistence type="predicted"/>
<organism evidence="3 4">
    <name type="scientific">Nocardia uniformis</name>
    <dbReference type="NCBI Taxonomy" id="53432"/>
    <lineage>
        <taxon>Bacteria</taxon>
        <taxon>Bacillati</taxon>
        <taxon>Actinomycetota</taxon>
        <taxon>Actinomycetes</taxon>
        <taxon>Mycobacteriales</taxon>
        <taxon>Nocardiaceae</taxon>
        <taxon>Nocardia</taxon>
    </lineage>
</organism>
<name>A0A849CC07_9NOCA</name>
<dbReference type="Proteomes" id="UP000586827">
    <property type="component" value="Unassembled WGS sequence"/>
</dbReference>
<evidence type="ECO:0000313" key="3">
    <source>
        <dbReference type="EMBL" id="NNH73845.1"/>
    </source>
</evidence>
<evidence type="ECO:0000259" key="2">
    <source>
        <dbReference type="Pfam" id="PF18007"/>
    </source>
</evidence>
<evidence type="ECO:0000256" key="1">
    <source>
        <dbReference type="SAM" id="MobiDB-lite"/>
    </source>
</evidence>
<gene>
    <name evidence="3" type="ORF">HLB23_29000</name>
</gene>
<dbReference type="EMBL" id="JABELX010000011">
    <property type="protein sequence ID" value="NNH73845.1"/>
    <property type="molecule type" value="Genomic_DNA"/>
</dbReference>
<evidence type="ECO:0000313" key="4">
    <source>
        <dbReference type="Proteomes" id="UP000586827"/>
    </source>
</evidence>
<reference evidence="3 4" key="1">
    <citation type="submission" date="2020-05" db="EMBL/GenBank/DDBJ databases">
        <title>MicrobeNet Type strains.</title>
        <authorList>
            <person name="Nicholson A.C."/>
        </authorList>
    </citation>
    <scope>NUCLEOTIDE SEQUENCE [LARGE SCALE GENOMIC DNA]</scope>
    <source>
        <strain evidence="3 4">JCM 3224</strain>
    </source>
</reference>
<sequence>MAAPSSDSADNESPRPVSPVDMPTQINRCQHSHEAHDHAPQYWAIAERLNGSGQDPTVVLDSGRPRKFAHLHRVTIAPGLGIAQRLGPLIARCAAMRRMVTERAGMACGAPMEIVAVPVPGPYGDTRAVSLWAGAAGEPMPPLPAVGIVECDAAVVVAACPTARAILFDGQFPEGLVLPEMLSRFDRFDDRSDFLALLSLHNPVDSWIGCATRTFADGTTHRLHIAARASGQGITRSLRAVVCDITNSESAPAKPDMYSSALKHTPILPGHAVALIDLSSMVVHDWVANKGDRIGGWRHHRPLLHPADQALIIETCHEMRVGTRADARICARVRFDPSDQWITLESRWTRIITGDQPQALVDIEVVAPVPASVVDHCPWCEEIADEAA</sequence>
<feature type="domain" description="Rv3651-like N-terminal" evidence="2">
    <location>
        <begin position="43"/>
        <end position="142"/>
    </location>
</feature>